<reference evidence="1 2" key="1">
    <citation type="journal article" date="2013" name="BMC Microbiol.">
        <title>Identification of the type II cytochrome c maturation pathway in anammox bacteria by comparative genomics.</title>
        <authorList>
            <person name="Ferousi C."/>
            <person name="Speth D.R."/>
            <person name="Reimann J."/>
            <person name="Op den Camp H.J."/>
            <person name="Allen J.W."/>
            <person name="Keltjens J.T."/>
            <person name="Jetten M.S."/>
        </authorList>
    </citation>
    <scope>NUCLEOTIDE SEQUENCE [LARGE SCALE GENOMIC DNA]</scope>
    <source>
        <strain evidence="1">RU1</strain>
    </source>
</reference>
<sequence>MIDPEKIIYSINIDDIQNVAEQELERKLTAKELRLVEGKVGDYINWYEASLMQLMQQILNHEDLAAKRLKPIVSRTGLRLK</sequence>
<evidence type="ECO:0000313" key="1">
    <source>
        <dbReference type="EMBL" id="KKO20881.1"/>
    </source>
</evidence>
<evidence type="ECO:0000313" key="2">
    <source>
        <dbReference type="Proteomes" id="UP000034954"/>
    </source>
</evidence>
<comment type="caution">
    <text evidence="1">The sequence shown here is derived from an EMBL/GenBank/DDBJ whole genome shotgun (WGS) entry which is preliminary data.</text>
</comment>
<gene>
    <name evidence="1" type="ORF">BROFUL_00388</name>
</gene>
<name>A0A0M2V153_9BACT</name>
<organism evidence="1 2">
    <name type="scientific">Candidatus Brocadia fulgida</name>
    <dbReference type="NCBI Taxonomy" id="380242"/>
    <lineage>
        <taxon>Bacteria</taxon>
        <taxon>Pseudomonadati</taxon>
        <taxon>Planctomycetota</taxon>
        <taxon>Candidatus Brocadiia</taxon>
        <taxon>Candidatus Brocadiales</taxon>
        <taxon>Candidatus Brocadiaceae</taxon>
        <taxon>Candidatus Brocadia</taxon>
    </lineage>
</organism>
<dbReference type="Proteomes" id="UP000034954">
    <property type="component" value="Unassembled WGS sequence"/>
</dbReference>
<protein>
    <submittedName>
        <fullName evidence="1">Uncharacterized protein</fullName>
    </submittedName>
</protein>
<dbReference type="EMBL" id="LAQJ01000051">
    <property type="protein sequence ID" value="KKO20881.1"/>
    <property type="molecule type" value="Genomic_DNA"/>
</dbReference>
<accession>A0A0M2V153</accession>
<proteinExistence type="predicted"/>
<dbReference type="AlphaFoldDB" id="A0A0M2V153"/>
<keyword evidence="2" id="KW-1185">Reference proteome</keyword>